<protein>
    <recommendedName>
        <fullName evidence="3">Sialate O-acetylesterase domain-containing protein</fullName>
    </recommendedName>
</protein>
<reference evidence="2" key="1">
    <citation type="journal article" date="2019" name="Int. J. Syst. Evol. Microbiol.">
        <title>The Global Catalogue of Microorganisms (GCM) 10K type strain sequencing project: providing services to taxonomists for standard genome sequencing and annotation.</title>
        <authorList>
            <consortium name="The Broad Institute Genomics Platform"/>
            <consortium name="The Broad Institute Genome Sequencing Center for Infectious Disease"/>
            <person name="Wu L."/>
            <person name="Ma J."/>
        </authorList>
    </citation>
    <scope>NUCLEOTIDE SEQUENCE [LARGE SCALE GENOMIC DNA]</scope>
    <source>
        <strain evidence="2">CCM 7491</strain>
    </source>
</reference>
<dbReference type="SUPFAM" id="SSF52266">
    <property type="entry name" value="SGNH hydrolase"/>
    <property type="match status" value="1"/>
</dbReference>
<proteinExistence type="predicted"/>
<keyword evidence="2" id="KW-1185">Reference proteome</keyword>
<sequence length="891" mass="93368">MTLAGLSPAGVLLVRAGEPMVLRVTLARADGTPQDLTGRTFAVAFRRSRTTTPFLTVAAELSGDALSMMVPITATEASLIHGIGAAEAVSYDIVELSGNASVSRWTARVSVDVGPEFPTDEVPVWIDLPYSEATVLPSALVVIERGAIGPGTEERLLLIGKISEATPEAMEAYFVGLGEEGARPFAEAAAASEEVALAKAGEASASALAAGMSANAADGAAGRAAVSADFAATLVAGSIYANVTAGLAETTNGQRFTAYGPGLAFATLYLNNAGVAVAERTFASQEAMDAWQQSVRKDVNDIELRTSLPKTIARRGGVWPIIEDSDGNIRLWIDDSGRIGASEFAAGAKPEPLTIRGGVTVLARDADGQPTEWYDYRRAMHRRAGDMHNRPQRGPAGAVLAVVADNGIAAYIGPDGAMMEPASADAPMAFADTVDDGGGPVRQVFVSTGSADIRLTAGMIDCVGEPKIIAPGIVKYRKRGGRAATVRYFLDTISLGTIMIVLHGQSLALGTVDSGFLAAIRLPYPPDSAIQMFNGGIRAGANLAVAPPANFTSLTPAFEKYDPTPSTRGETGLVAMAVTLRRAVSAPVILSATGQGGTPYDELGPGTQAWNNMLYAIARGKALSGDPNFSVPVLYWRQGENNEADSAASYLANLTSVADAAQIDIPAAAGAGQTVPPLVLLQQINYSRRRDDTGMYAICGPGEAAAMAALNDPRFLMAHPQYVCDFTGSYHMTPESYALSGSYAAKMLRNYLLGRRMRALHQAQVLLDGRWMISRMAGGTLDYGGRLFVDTRRVTDPGQLGYAYADDAMSAAVVSAEQISDTEFAVRLSATPTGANKRLGLAHWAPWATTILVTGPTTGLRSPIHDDDAEGCPVTGLPLFNYPISQARGVS</sequence>
<evidence type="ECO:0000313" key="1">
    <source>
        <dbReference type="EMBL" id="MFC3442797.1"/>
    </source>
</evidence>
<dbReference type="EMBL" id="JBHRVU010000004">
    <property type="protein sequence ID" value="MFC3442797.1"/>
    <property type="molecule type" value="Genomic_DNA"/>
</dbReference>
<name>A0ABV7NK21_9SPHN</name>
<comment type="caution">
    <text evidence="1">The sequence shown here is derived from an EMBL/GenBank/DDBJ whole genome shotgun (WGS) entry which is preliminary data.</text>
</comment>
<dbReference type="InterPro" id="IPR036514">
    <property type="entry name" value="SGNH_hydro_sf"/>
</dbReference>
<organism evidence="1 2">
    <name type="scientific">Sphingobium rhizovicinum</name>
    <dbReference type="NCBI Taxonomy" id="432308"/>
    <lineage>
        <taxon>Bacteria</taxon>
        <taxon>Pseudomonadati</taxon>
        <taxon>Pseudomonadota</taxon>
        <taxon>Alphaproteobacteria</taxon>
        <taxon>Sphingomonadales</taxon>
        <taxon>Sphingomonadaceae</taxon>
        <taxon>Sphingobium</taxon>
    </lineage>
</organism>
<dbReference type="RefSeq" id="WP_380797051.1">
    <property type="nucleotide sequence ID" value="NZ_JBHRVU010000004.1"/>
</dbReference>
<evidence type="ECO:0000313" key="2">
    <source>
        <dbReference type="Proteomes" id="UP001595681"/>
    </source>
</evidence>
<gene>
    <name evidence="1" type="ORF">ACFOKF_16610</name>
</gene>
<dbReference type="Proteomes" id="UP001595681">
    <property type="component" value="Unassembled WGS sequence"/>
</dbReference>
<dbReference type="Gene3D" id="3.40.50.1110">
    <property type="entry name" value="SGNH hydrolase"/>
    <property type="match status" value="1"/>
</dbReference>
<evidence type="ECO:0008006" key="3">
    <source>
        <dbReference type="Google" id="ProtNLM"/>
    </source>
</evidence>
<accession>A0ABV7NK21</accession>